<comment type="caution">
    <text evidence="2">The sequence shown here is derived from an EMBL/GenBank/DDBJ whole genome shotgun (WGS) entry which is preliminary data.</text>
</comment>
<dbReference type="InterPro" id="IPR001387">
    <property type="entry name" value="Cro/C1-type_HTH"/>
</dbReference>
<accession>A0A5J4KT80</accession>
<sequence>MRIRLRIKEVAENKGWTMTKLSHRSEVAFTTVKSTFRDPYRTLNTDTLRRLAEALEVSIHDLIEEVPDDKED</sequence>
<dbReference type="PROSITE" id="PS50943">
    <property type="entry name" value="HTH_CROC1"/>
    <property type="match status" value="1"/>
</dbReference>
<organism evidence="2 3">
    <name type="scientific">Dictyobacter vulcani</name>
    <dbReference type="NCBI Taxonomy" id="2607529"/>
    <lineage>
        <taxon>Bacteria</taxon>
        <taxon>Bacillati</taxon>
        <taxon>Chloroflexota</taxon>
        <taxon>Ktedonobacteria</taxon>
        <taxon>Ktedonobacterales</taxon>
        <taxon>Dictyobacteraceae</taxon>
        <taxon>Dictyobacter</taxon>
    </lineage>
</organism>
<name>A0A5J4KT80_9CHLR</name>
<dbReference type="AlphaFoldDB" id="A0A5J4KT80"/>
<feature type="domain" description="HTH cro/C1-type" evidence="1">
    <location>
        <begin position="7"/>
        <end position="62"/>
    </location>
</feature>
<dbReference type="Gene3D" id="1.10.260.40">
    <property type="entry name" value="lambda repressor-like DNA-binding domains"/>
    <property type="match status" value="1"/>
</dbReference>
<dbReference type="Proteomes" id="UP000326912">
    <property type="component" value="Unassembled WGS sequence"/>
</dbReference>
<dbReference type="SMART" id="SM00530">
    <property type="entry name" value="HTH_XRE"/>
    <property type="match status" value="1"/>
</dbReference>
<gene>
    <name evidence="2" type="ORF">KDW_38420</name>
</gene>
<reference evidence="2 3" key="1">
    <citation type="submission" date="2019-10" db="EMBL/GenBank/DDBJ databases">
        <title>Dictyobacter vulcani sp. nov., within the class Ktedonobacteria, isolated from soil of volcanic Mt. Zao.</title>
        <authorList>
            <person name="Zheng Y."/>
            <person name="Wang C.M."/>
            <person name="Sakai Y."/>
            <person name="Abe K."/>
            <person name="Yokota A."/>
            <person name="Yabe S."/>
        </authorList>
    </citation>
    <scope>NUCLEOTIDE SEQUENCE [LARGE SCALE GENOMIC DNA]</scope>
    <source>
        <strain evidence="2 3">W12</strain>
    </source>
</reference>
<dbReference type="RefSeq" id="WP_151757540.1">
    <property type="nucleotide sequence ID" value="NZ_BKZW01000002.1"/>
</dbReference>
<protein>
    <recommendedName>
        <fullName evidence="1">HTH cro/C1-type domain-containing protein</fullName>
    </recommendedName>
</protein>
<proteinExistence type="predicted"/>
<dbReference type="EMBL" id="BKZW01000002">
    <property type="protein sequence ID" value="GER89680.1"/>
    <property type="molecule type" value="Genomic_DNA"/>
</dbReference>
<evidence type="ECO:0000259" key="1">
    <source>
        <dbReference type="PROSITE" id="PS50943"/>
    </source>
</evidence>
<dbReference type="Pfam" id="PF13443">
    <property type="entry name" value="HTH_26"/>
    <property type="match status" value="1"/>
</dbReference>
<keyword evidence="3" id="KW-1185">Reference proteome</keyword>
<evidence type="ECO:0000313" key="2">
    <source>
        <dbReference type="EMBL" id="GER89680.1"/>
    </source>
</evidence>
<dbReference type="CDD" id="cd00093">
    <property type="entry name" value="HTH_XRE"/>
    <property type="match status" value="1"/>
</dbReference>
<dbReference type="SUPFAM" id="SSF47413">
    <property type="entry name" value="lambda repressor-like DNA-binding domains"/>
    <property type="match status" value="1"/>
</dbReference>
<dbReference type="InterPro" id="IPR010982">
    <property type="entry name" value="Lambda_DNA-bd_dom_sf"/>
</dbReference>
<dbReference type="GO" id="GO:0003677">
    <property type="term" value="F:DNA binding"/>
    <property type="evidence" value="ECO:0007669"/>
    <property type="project" value="InterPro"/>
</dbReference>
<evidence type="ECO:0000313" key="3">
    <source>
        <dbReference type="Proteomes" id="UP000326912"/>
    </source>
</evidence>